<dbReference type="AlphaFoldDB" id="A0A0S1MJS8"/>
<protein>
    <recommendedName>
        <fullName evidence="3">Secreted protein</fullName>
    </recommendedName>
</protein>
<evidence type="ECO:0000313" key="2">
    <source>
        <dbReference type="EMBL" id="ALL41142.1"/>
    </source>
</evidence>
<name>A0A0S1MJS8_PHAPC</name>
<feature type="chain" id="PRO_5006589002" description="Secreted protein" evidence="1">
    <location>
        <begin position="29"/>
        <end position="67"/>
    </location>
</feature>
<feature type="signal peptide" evidence="1">
    <location>
        <begin position="1"/>
        <end position="28"/>
    </location>
</feature>
<evidence type="ECO:0000256" key="1">
    <source>
        <dbReference type="SAM" id="SignalP"/>
    </source>
</evidence>
<accession>A0A0S1MJS8</accession>
<sequence>MNCNDACSWVILAVFLGISALNIACVEGASVVGSEKSIKARQNEVSSYCRVPGGCGRRDGLLASLLG</sequence>
<proteinExistence type="evidence at transcript level"/>
<organism evidence="2">
    <name type="scientific">Phakopsora pachyrhizi</name>
    <name type="common">Asian soybean rust disease fungus</name>
    <dbReference type="NCBI Taxonomy" id="170000"/>
    <lineage>
        <taxon>Eukaryota</taxon>
        <taxon>Fungi</taxon>
        <taxon>Dikarya</taxon>
        <taxon>Basidiomycota</taxon>
        <taxon>Pucciniomycotina</taxon>
        <taxon>Pucciniomycetes</taxon>
        <taxon>Pucciniales</taxon>
        <taxon>Phakopsoraceae</taxon>
        <taxon>Phakopsora</taxon>
    </lineage>
</organism>
<keyword evidence="1" id="KW-0732">Signal</keyword>
<evidence type="ECO:0008006" key="3">
    <source>
        <dbReference type="Google" id="ProtNLM"/>
    </source>
</evidence>
<dbReference type="EMBL" id="KT247052">
    <property type="protein sequence ID" value="ALL41142.1"/>
    <property type="molecule type" value="mRNA"/>
</dbReference>
<reference evidence="2" key="1">
    <citation type="submission" date="2015-07" db="EMBL/GenBank/DDBJ databases">
        <title>Elucidating the P. pachyrhizi secretome and potential effectors.</title>
        <authorList>
            <person name="de Carvalho M.C.C.G."/>
            <person name="Nascimento L.C."/>
            <person name="Darben L.M."/>
            <person name="Polizel-Podanosqui A.M."/>
            <person name="Lopes-Caitar V.S."/>
            <person name="Rocha C.S."/>
            <person name="Qi M."/>
            <person name="Carazolle M."/>
            <person name="Kuwahara M.K."/>
            <person name="Pereira G.A.G."/>
            <person name="Abdelnoor R.V."/>
            <person name="Whitham S.A."/>
            <person name="Marcelino-Guimaraes F.C."/>
        </authorList>
    </citation>
    <scope>NUCLEOTIDE SEQUENCE</scope>
</reference>